<dbReference type="KEGG" id="slb:AWJ20_2665"/>
<proteinExistence type="predicted"/>
<dbReference type="PANTHER" id="PTHR23502:SF48">
    <property type="entry name" value="MULTIDRUG TRANSPORTER, PUTATIVE (AFU_ORTHOLOGUE AFUA_5G02700)-RELATED"/>
    <property type="match status" value="1"/>
</dbReference>
<dbReference type="Proteomes" id="UP000189580">
    <property type="component" value="Chromosome b"/>
</dbReference>
<feature type="transmembrane region" description="Helical" evidence="6">
    <location>
        <begin position="80"/>
        <end position="101"/>
    </location>
</feature>
<name>A0A167FAT2_9ASCO</name>
<keyword evidence="3 6" id="KW-1133">Transmembrane helix</keyword>
<dbReference type="PANTHER" id="PTHR23502">
    <property type="entry name" value="MAJOR FACILITATOR SUPERFAMILY"/>
    <property type="match status" value="1"/>
</dbReference>
<feature type="domain" description="Major facilitator superfamily (MFS) profile" evidence="7">
    <location>
        <begin position="82"/>
        <end position="234"/>
    </location>
</feature>
<evidence type="ECO:0000256" key="3">
    <source>
        <dbReference type="ARBA" id="ARBA00022989"/>
    </source>
</evidence>
<dbReference type="GO" id="GO:0022857">
    <property type="term" value="F:transmembrane transporter activity"/>
    <property type="evidence" value="ECO:0007669"/>
    <property type="project" value="InterPro"/>
</dbReference>
<dbReference type="InterPro" id="IPR036259">
    <property type="entry name" value="MFS_trans_sf"/>
</dbReference>
<dbReference type="GeneID" id="30034601"/>
<gene>
    <name evidence="8" type="primary">TPO3</name>
    <name evidence="8" type="ORF">AWJ20_2665</name>
</gene>
<keyword evidence="9" id="KW-1185">Reference proteome</keyword>
<keyword evidence="2 6" id="KW-0812">Transmembrane</keyword>
<keyword evidence="4 6" id="KW-0472">Membrane</keyword>
<comment type="subcellular location">
    <subcellularLocation>
        <location evidence="1">Membrane</location>
        <topology evidence="1">Multi-pass membrane protein</topology>
    </subcellularLocation>
</comment>
<reference evidence="8 9" key="1">
    <citation type="submission" date="2016-02" db="EMBL/GenBank/DDBJ databases">
        <title>Complete genome sequence and transcriptome regulation of the pentose utilising yeast Sugiyamaella lignohabitans.</title>
        <authorList>
            <person name="Bellasio M."/>
            <person name="Peymann A."/>
            <person name="Valli M."/>
            <person name="Sipitzky M."/>
            <person name="Graf A."/>
            <person name="Sauer M."/>
            <person name="Marx H."/>
            <person name="Mattanovich D."/>
        </authorList>
    </citation>
    <scope>NUCLEOTIDE SEQUENCE [LARGE SCALE GENOMIC DNA]</scope>
    <source>
        <strain evidence="8 9">CBS 10342</strain>
    </source>
</reference>
<evidence type="ECO:0000256" key="2">
    <source>
        <dbReference type="ARBA" id="ARBA00022692"/>
    </source>
</evidence>
<evidence type="ECO:0000313" key="9">
    <source>
        <dbReference type="Proteomes" id="UP000189580"/>
    </source>
</evidence>
<dbReference type="OrthoDB" id="6770063at2759"/>
<dbReference type="AlphaFoldDB" id="A0A167FAT2"/>
<dbReference type="EMBL" id="CP014503">
    <property type="protein sequence ID" value="ANB15045.1"/>
    <property type="molecule type" value="Genomic_DNA"/>
</dbReference>
<dbReference type="Pfam" id="PF07690">
    <property type="entry name" value="MFS_1"/>
    <property type="match status" value="1"/>
</dbReference>
<evidence type="ECO:0000259" key="7">
    <source>
        <dbReference type="PROSITE" id="PS50850"/>
    </source>
</evidence>
<accession>A0A167FAT2</accession>
<dbReference type="SUPFAM" id="SSF103473">
    <property type="entry name" value="MFS general substrate transporter"/>
    <property type="match status" value="1"/>
</dbReference>
<evidence type="ECO:0000256" key="4">
    <source>
        <dbReference type="ARBA" id="ARBA00023136"/>
    </source>
</evidence>
<dbReference type="Gene3D" id="1.20.1720.10">
    <property type="entry name" value="Multidrug resistance protein D"/>
    <property type="match status" value="1"/>
</dbReference>
<dbReference type="InterPro" id="IPR020846">
    <property type="entry name" value="MFS_dom"/>
</dbReference>
<feature type="region of interest" description="Disordered" evidence="5">
    <location>
        <begin position="16"/>
        <end position="36"/>
    </location>
</feature>
<dbReference type="PROSITE" id="PS50850">
    <property type="entry name" value="MFS"/>
    <property type="match status" value="1"/>
</dbReference>
<evidence type="ECO:0000313" key="8">
    <source>
        <dbReference type="EMBL" id="ANB15045.1"/>
    </source>
</evidence>
<protein>
    <submittedName>
        <fullName evidence="8">Tpo3p</fullName>
    </submittedName>
</protein>
<feature type="transmembrane region" description="Helical" evidence="6">
    <location>
        <begin position="113"/>
        <end position="136"/>
    </location>
</feature>
<feature type="transmembrane region" description="Helical" evidence="6">
    <location>
        <begin position="148"/>
        <end position="169"/>
    </location>
</feature>
<dbReference type="RefSeq" id="XP_018737522.1">
    <property type="nucleotide sequence ID" value="XM_018879623.1"/>
</dbReference>
<dbReference type="InterPro" id="IPR011701">
    <property type="entry name" value="MFS"/>
</dbReference>
<dbReference type="GO" id="GO:0005886">
    <property type="term" value="C:plasma membrane"/>
    <property type="evidence" value="ECO:0007669"/>
    <property type="project" value="TreeGrafter"/>
</dbReference>
<evidence type="ECO:0000256" key="6">
    <source>
        <dbReference type="SAM" id="Phobius"/>
    </source>
</evidence>
<evidence type="ECO:0000256" key="1">
    <source>
        <dbReference type="ARBA" id="ARBA00004141"/>
    </source>
</evidence>
<evidence type="ECO:0000256" key="5">
    <source>
        <dbReference type="SAM" id="MobiDB-lite"/>
    </source>
</evidence>
<sequence length="234" mass="26181">MSESEEKLDRFYTNEVDPVYEGPHNDEIRRIQSHPDPLHPDVNEKDPWKYKLDTVSGYRIVEFLPNDKGDPRQWTKLRKWVITMFLGLLCFSIAFASGIVTGNINEVAEYFNVSIEVVILTVTLFVIGFGVGPLVFAPLSETVGRRPVYVITLFFGVVFIIPCAVAKNIGTLLVCRLIDGIFFSAPMTIIGGSLADMWINEERGVAMAVFSAAPFLGPGKTIKFIPIEEIIIHD</sequence>
<organism evidence="8 9">
    <name type="scientific">Sugiyamaella lignohabitans</name>
    <dbReference type="NCBI Taxonomy" id="796027"/>
    <lineage>
        <taxon>Eukaryota</taxon>
        <taxon>Fungi</taxon>
        <taxon>Dikarya</taxon>
        <taxon>Ascomycota</taxon>
        <taxon>Saccharomycotina</taxon>
        <taxon>Dipodascomycetes</taxon>
        <taxon>Dipodascales</taxon>
        <taxon>Trichomonascaceae</taxon>
        <taxon>Sugiyamaella</taxon>
    </lineage>
</organism>